<gene>
    <name evidence="1" type="ORF">TSAR_000144</name>
</gene>
<dbReference type="PANTHER" id="PTHR35317:SF40">
    <property type="entry name" value="CCHC-TYPE DOMAIN-CONTAINING PROTEIN"/>
    <property type="match status" value="1"/>
</dbReference>
<evidence type="ECO:0000313" key="2">
    <source>
        <dbReference type="Proteomes" id="UP000215335"/>
    </source>
</evidence>
<dbReference type="EMBL" id="NNAY01000450">
    <property type="protein sequence ID" value="OXU28306.1"/>
    <property type="molecule type" value="Genomic_DNA"/>
</dbReference>
<dbReference type="Pfam" id="PF14223">
    <property type="entry name" value="Retrotran_gag_2"/>
    <property type="match status" value="1"/>
</dbReference>
<sequence>MTDQLLKMEKLNAENYPAWCFRMKSYLVIEGLWDVIEKMPPADEDDEWIRKDEITRAKINLMVDDSQIPYIIEAKSAREAWMSLRVQHHKFNSILLTFRSMCRLRMSEDDDVNKHLASYSRYICQLHILGFTLPDIVITANLMASLPNSYVDLILDVDNKINVEGINIPYKQVFEMVRAWKKPPTKQNHDAVNISLSDTSLGDVAKLVSSPKSPRHLRNKC</sequence>
<evidence type="ECO:0000313" key="1">
    <source>
        <dbReference type="EMBL" id="OXU28306.1"/>
    </source>
</evidence>
<organism evidence="1 2">
    <name type="scientific">Trichomalopsis sarcophagae</name>
    <dbReference type="NCBI Taxonomy" id="543379"/>
    <lineage>
        <taxon>Eukaryota</taxon>
        <taxon>Metazoa</taxon>
        <taxon>Ecdysozoa</taxon>
        <taxon>Arthropoda</taxon>
        <taxon>Hexapoda</taxon>
        <taxon>Insecta</taxon>
        <taxon>Pterygota</taxon>
        <taxon>Neoptera</taxon>
        <taxon>Endopterygota</taxon>
        <taxon>Hymenoptera</taxon>
        <taxon>Apocrita</taxon>
        <taxon>Proctotrupomorpha</taxon>
        <taxon>Chalcidoidea</taxon>
        <taxon>Pteromalidae</taxon>
        <taxon>Pteromalinae</taxon>
        <taxon>Trichomalopsis</taxon>
    </lineage>
</organism>
<protein>
    <submittedName>
        <fullName evidence="1">Uncharacterized protein</fullName>
    </submittedName>
</protein>
<keyword evidence="2" id="KW-1185">Reference proteome</keyword>
<reference evidence="1 2" key="1">
    <citation type="journal article" date="2017" name="Curr. Biol.">
        <title>The Evolution of Venom by Co-option of Single-Copy Genes.</title>
        <authorList>
            <person name="Martinson E.O."/>
            <person name="Mrinalini"/>
            <person name="Kelkar Y.D."/>
            <person name="Chang C.H."/>
            <person name="Werren J.H."/>
        </authorList>
    </citation>
    <scope>NUCLEOTIDE SEQUENCE [LARGE SCALE GENOMIC DNA]</scope>
    <source>
        <strain evidence="1 2">Alberta</strain>
        <tissue evidence="1">Whole body</tissue>
    </source>
</reference>
<dbReference type="PANTHER" id="PTHR35317">
    <property type="entry name" value="OS04G0629600 PROTEIN"/>
    <property type="match status" value="1"/>
</dbReference>
<dbReference type="STRING" id="543379.A0A232FBU4"/>
<accession>A0A232FBU4</accession>
<dbReference type="Proteomes" id="UP000215335">
    <property type="component" value="Unassembled WGS sequence"/>
</dbReference>
<comment type="caution">
    <text evidence="1">The sequence shown here is derived from an EMBL/GenBank/DDBJ whole genome shotgun (WGS) entry which is preliminary data.</text>
</comment>
<name>A0A232FBU4_9HYME</name>
<proteinExistence type="predicted"/>
<dbReference type="AlphaFoldDB" id="A0A232FBU4"/>